<dbReference type="Gene3D" id="2.60.40.10">
    <property type="entry name" value="Immunoglobulins"/>
    <property type="match status" value="1"/>
</dbReference>
<accession>A0A553PV30</accession>
<keyword evidence="3 10" id="KW-0732">Signal</keyword>
<keyword evidence="7" id="KW-0325">Glycoprotein</keyword>
<feature type="transmembrane region" description="Helical" evidence="9">
    <location>
        <begin position="160"/>
        <end position="182"/>
    </location>
</feature>
<dbReference type="GO" id="GO:0005886">
    <property type="term" value="C:plasma membrane"/>
    <property type="evidence" value="ECO:0007669"/>
    <property type="project" value="TreeGrafter"/>
</dbReference>
<keyword evidence="4 9" id="KW-1133">Transmembrane helix</keyword>
<dbReference type="EMBL" id="SRMA01026617">
    <property type="protein sequence ID" value="TRY81548.1"/>
    <property type="molecule type" value="Genomic_DNA"/>
</dbReference>
<dbReference type="Proteomes" id="UP000316079">
    <property type="component" value="Unassembled WGS sequence"/>
</dbReference>
<keyword evidence="6" id="KW-1015">Disulfide bond</keyword>
<evidence type="ECO:0000256" key="10">
    <source>
        <dbReference type="SAM" id="SignalP"/>
    </source>
</evidence>
<evidence type="ECO:0000256" key="3">
    <source>
        <dbReference type="ARBA" id="ARBA00022729"/>
    </source>
</evidence>
<evidence type="ECO:0000256" key="2">
    <source>
        <dbReference type="ARBA" id="ARBA00022692"/>
    </source>
</evidence>
<dbReference type="SMART" id="SM00409">
    <property type="entry name" value="IG"/>
    <property type="match status" value="1"/>
</dbReference>
<dbReference type="InterPro" id="IPR013106">
    <property type="entry name" value="Ig_V-set"/>
</dbReference>
<dbReference type="PROSITE" id="PS50835">
    <property type="entry name" value="IG_LIKE"/>
    <property type="match status" value="1"/>
</dbReference>
<dbReference type="InterPro" id="IPR036179">
    <property type="entry name" value="Ig-like_dom_sf"/>
</dbReference>
<reference evidence="12 13" key="1">
    <citation type="journal article" date="2019" name="Sci. Data">
        <title>Hybrid genome assembly and annotation of Danionella translucida.</title>
        <authorList>
            <person name="Kadobianskyi M."/>
            <person name="Schulze L."/>
            <person name="Schuelke M."/>
            <person name="Judkewitz B."/>
        </authorList>
    </citation>
    <scope>NUCLEOTIDE SEQUENCE [LARGE SCALE GENOMIC DNA]</scope>
    <source>
        <strain evidence="12 13">Bolton</strain>
    </source>
</reference>
<evidence type="ECO:0000256" key="7">
    <source>
        <dbReference type="ARBA" id="ARBA00023180"/>
    </source>
</evidence>
<sequence>GLLSLCLLINASQTSSSIFTVPSTAPPSTPPHPQGALYLLQPPKAKAIAGRDVLLPCLMKNSAVSVDEGEVSWFQQSLNGRRVVLRGNETMEDRFAGRMFLSGDLSMGNLSVTLKNISLEDRGLYLCTFFSGNSTAIHGDGTKLSIRTEQDVMGESVGTAFGITMAVVGVAAGLVALILTQFKHKLKCLQK</sequence>
<comment type="caution">
    <text evidence="12">The sequence shown here is derived from an EMBL/GenBank/DDBJ whole genome shotgun (WGS) entry which is preliminary data.</text>
</comment>
<dbReference type="InterPro" id="IPR007110">
    <property type="entry name" value="Ig-like_dom"/>
</dbReference>
<evidence type="ECO:0000313" key="13">
    <source>
        <dbReference type="Proteomes" id="UP000316079"/>
    </source>
</evidence>
<dbReference type="InterPro" id="IPR003599">
    <property type="entry name" value="Ig_sub"/>
</dbReference>
<protein>
    <recommendedName>
        <fullName evidence="11">Ig-like domain-containing protein</fullName>
    </recommendedName>
</protein>
<dbReference type="SMART" id="SM00406">
    <property type="entry name" value="IGv"/>
    <property type="match status" value="1"/>
</dbReference>
<dbReference type="InterPro" id="IPR000920">
    <property type="entry name" value="Myelin_P0-rel"/>
</dbReference>
<dbReference type="PANTHER" id="PTHR13869">
    <property type="entry name" value="MYELIN P0 RELATED"/>
    <property type="match status" value="1"/>
</dbReference>
<dbReference type="OrthoDB" id="7225082at2759"/>
<feature type="domain" description="Ig-like" evidence="11">
    <location>
        <begin position="33"/>
        <end position="145"/>
    </location>
</feature>
<keyword evidence="8" id="KW-0393">Immunoglobulin domain</keyword>
<feature type="signal peptide" evidence="10">
    <location>
        <begin position="1"/>
        <end position="16"/>
    </location>
</feature>
<name>A0A553PV30_9TELE</name>
<dbReference type="InterPro" id="IPR013783">
    <property type="entry name" value="Ig-like_fold"/>
</dbReference>
<comment type="subcellular location">
    <subcellularLocation>
        <location evidence="1">Membrane</location>
        <topology evidence="1">Single-pass type I membrane protein</topology>
    </subcellularLocation>
</comment>
<dbReference type="STRING" id="623744.A0A553PV30"/>
<evidence type="ECO:0000313" key="12">
    <source>
        <dbReference type="EMBL" id="TRY81548.1"/>
    </source>
</evidence>
<feature type="non-terminal residue" evidence="12">
    <location>
        <position position="1"/>
    </location>
</feature>
<gene>
    <name evidence="12" type="ORF">DNTS_012076</name>
</gene>
<dbReference type="Pfam" id="PF07686">
    <property type="entry name" value="V-set"/>
    <property type="match status" value="1"/>
</dbReference>
<evidence type="ECO:0000259" key="11">
    <source>
        <dbReference type="PROSITE" id="PS50835"/>
    </source>
</evidence>
<evidence type="ECO:0000256" key="5">
    <source>
        <dbReference type="ARBA" id="ARBA00023136"/>
    </source>
</evidence>
<dbReference type="PANTHER" id="PTHR13869:SF38">
    <property type="entry name" value="NATURAL CYTOTOXICITY TRIGGERING RECEPTOR 3"/>
    <property type="match status" value="1"/>
</dbReference>
<evidence type="ECO:0000256" key="8">
    <source>
        <dbReference type="ARBA" id="ARBA00023319"/>
    </source>
</evidence>
<feature type="chain" id="PRO_5022094222" description="Ig-like domain-containing protein" evidence="10">
    <location>
        <begin position="17"/>
        <end position="191"/>
    </location>
</feature>
<proteinExistence type="predicted"/>
<evidence type="ECO:0000256" key="1">
    <source>
        <dbReference type="ARBA" id="ARBA00004479"/>
    </source>
</evidence>
<keyword evidence="13" id="KW-1185">Reference proteome</keyword>
<evidence type="ECO:0000256" key="6">
    <source>
        <dbReference type="ARBA" id="ARBA00023157"/>
    </source>
</evidence>
<dbReference type="AlphaFoldDB" id="A0A553PV30"/>
<evidence type="ECO:0000256" key="4">
    <source>
        <dbReference type="ARBA" id="ARBA00022989"/>
    </source>
</evidence>
<dbReference type="SUPFAM" id="SSF48726">
    <property type="entry name" value="Immunoglobulin"/>
    <property type="match status" value="1"/>
</dbReference>
<keyword evidence="2 9" id="KW-0812">Transmembrane</keyword>
<organism evidence="12 13">
    <name type="scientific">Danionella cerebrum</name>
    <dbReference type="NCBI Taxonomy" id="2873325"/>
    <lineage>
        <taxon>Eukaryota</taxon>
        <taxon>Metazoa</taxon>
        <taxon>Chordata</taxon>
        <taxon>Craniata</taxon>
        <taxon>Vertebrata</taxon>
        <taxon>Euteleostomi</taxon>
        <taxon>Actinopterygii</taxon>
        <taxon>Neopterygii</taxon>
        <taxon>Teleostei</taxon>
        <taxon>Ostariophysi</taxon>
        <taxon>Cypriniformes</taxon>
        <taxon>Danionidae</taxon>
        <taxon>Danioninae</taxon>
        <taxon>Danionella</taxon>
    </lineage>
</organism>
<evidence type="ECO:0000256" key="9">
    <source>
        <dbReference type="SAM" id="Phobius"/>
    </source>
</evidence>
<keyword evidence="5 9" id="KW-0472">Membrane</keyword>